<name>A0A0X3WSS9_STRVO</name>
<dbReference type="Gene3D" id="3.40.50.2300">
    <property type="match status" value="2"/>
</dbReference>
<reference evidence="3" key="1">
    <citation type="submission" date="2015-10" db="EMBL/GenBank/DDBJ databases">
        <authorList>
            <person name="Ju K.-S."/>
            <person name="Doroghazi J.R."/>
            <person name="Metcalf W.W."/>
        </authorList>
    </citation>
    <scope>NUCLEOTIDE SEQUENCE [LARGE SCALE GENOMIC DNA]</scope>
    <source>
        <strain evidence="3">NRRL F-8817</strain>
    </source>
</reference>
<feature type="transmembrane region" description="Helical" evidence="1">
    <location>
        <begin position="12"/>
        <end position="32"/>
    </location>
</feature>
<dbReference type="RefSeq" id="WP_059144627.1">
    <property type="nucleotide sequence ID" value="NZ_LLZJ01000199.1"/>
</dbReference>
<evidence type="ECO:0000313" key="2">
    <source>
        <dbReference type="EMBL" id="KUL59919.1"/>
    </source>
</evidence>
<keyword evidence="1" id="KW-0812">Transmembrane</keyword>
<sequence>MPRLEWPLHIVRRVVIGVIVVALLAVAVPLTWNWIEEKRARCGEGVVKKGDDHECVGVTDGSYVFADHLKSVEKKIKAENDRVEENTGKDPYVSVAYMTSFTLTDDDSNSEESVRHELEGAYLAQYRHNRGDLSSSPKIKLLIANVGSNAAHWEYTVDELIDRMTSDRDKLVAVTGLGPSTDRSLSALRRLSDRGLALVASTMTATNIEGIKGFVRVSPTNVDEAYAASAYLKKQKVRTAVVVQDAARSNYYAKTLGDAFTEVFQDTKGHRLVADRMTYDSSVRSAWENELRYMPGQLCDQKPEVVYFAGRGKHLTRFLDSLANRPCQERKFTVITGDDTSNLTAKELAHAADSGVRVLYTGLAHPDMWRQDPLHVSGPSAGHFQPGGSMDKWFPGDPRYDGQAIMGHDAVLAAAHGIQMAAGWQGEVSGDAVARMFHQMDGRQQVAGASGFISFQNDGNPRNKAIPILHLNARGRSELVEVSAPRGEPPRKQ</sequence>
<dbReference type="SUPFAM" id="SSF53822">
    <property type="entry name" value="Periplasmic binding protein-like I"/>
    <property type="match status" value="1"/>
</dbReference>
<gene>
    <name evidence="2" type="ORF">ADL28_17270</name>
</gene>
<protein>
    <submittedName>
        <fullName evidence="2">Branched-chain amino acid ABC transporter substrate-binding protein</fullName>
    </submittedName>
</protein>
<evidence type="ECO:0000313" key="3">
    <source>
        <dbReference type="Proteomes" id="UP000053413"/>
    </source>
</evidence>
<keyword evidence="1" id="KW-0472">Membrane</keyword>
<dbReference type="Proteomes" id="UP000053413">
    <property type="component" value="Unassembled WGS sequence"/>
</dbReference>
<comment type="caution">
    <text evidence="2">The sequence shown here is derived from an EMBL/GenBank/DDBJ whole genome shotgun (WGS) entry which is preliminary data.</text>
</comment>
<proteinExistence type="predicted"/>
<dbReference type="InterPro" id="IPR028082">
    <property type="entry name" value="Peripla_BP_I"/>
</dbReference>
<accession>A0A0X3WSS9</accession>
<dbReference type="OrthoDB" id="3440574at2"/>
<organism evidence="2 3">
    <name type="scientific">Streptomyces violaceusniger</name>
    <dbReference type="NCBI Taxonomy" id="68280"/>
    <lineage>
        <taxon>Bacteria</taxon>
        <taxon>Bacillati</taxon>
        <taxon>Actinomycetota</taxon>
        <taxon>Actinomycetes</taxon>
        <taxon>Kitasatosporales</taxon>
        <taxon>Streptomycetaceae</taxon>
        <taxon>Streptomyces</taxon>
        <taxon>Streptomyces violaceusniger group</taxon>
    </lineage>
</organism>
<dbReference type="EMBL" id="LLZJ01000199">
    <property type="protein sequence ID" value="KUL59919.1"/>
    <property type="molecule type" value="Genomic_DNA"/>
</dbReference>
<keyword evidence="1" id="KW-1133">Transmembrane helix</keyword>
<evidence type="ECO:0000256" key="1">
    <source>
        <dbReference type="SAM" id="Phobius"/>
    </source>
</evidence>
<dbReference type="AlphaFoldDB" id="A0A0X3WSS9"/>